<sequence>MGFLKSEDGGKSWENIGNKTSLEIESKTITALAINPFLKR</sequence>
<evidence type="ECO:0000313" key="2">
    <source>
        <dbReference type="Proteomes" id="UP000029380"/>
    </source>
</evidence>
<dbReference type="Proteomes" id="UP000029380">
    <property type="component" value="Unassembled WGS sequence"/>
</dbReference>
<protein>
    <recommendedName>
        <fullName evidence="3">Sortilin N-terminal domain-containing protein</fullName>
    </recommendedName>
</protein>
<dbReference type="AlphaFoldDB" id="A0A091C3D5"/>
<dbReference type="EMBL" id="JPVU01000153">
    <property type="protein sequence ID" value="KFN91399.1"/>
    <property type="molecule type" value="Genomic_DNA"/>
</dbReference>
<gene>
    <name evidence="1" type="ORF">TMUPMC115_1422</name>
</gene>
<comment type="caution">
    <text evidence="1">The sequence shown here is derived from an EMBL/GenBank/DDBJ whole genome shotgun (WGS) entry which is preliminary data.</text>
</comment>
<reference evidence="1 2" key="1">
    <citation type="submission" date="2014-08" db="EMBL/GenBank/DDBJ databases">
        <title>Genome sequence of Tetragenococcus muriaticus.</title>
        <authorList>
            <person name="Chuea-nongthon C."/>
            <person name="Rodtong S."/>
            <person name="Yongsawatdigul J."/>
            <person name="Steele J.L."/>
            <person name="Liu X.-y."/>
            <person name="Speers J."/>
            <person name="Glasner J.D."/>
            <person name="Neeno-Eckwall E.C."/>
        </authorList>
    </citation>
    <scope>NUCLEOTIDE SEQUENCE [LARGE SCALE GENOMIC DNA]</scope>
    <source>
        <strain evidence="1 2">PMC-11-5</strain>
    </source>
</reference>
<organism evidence="1 2">
    <name type="scientific">Tetragenococcus muriaticus PMC-11-5</name>
    <dbReference type="NCBI Taxonomy" id="1302649"/>
    <lineage>
        <taxon>Bacteria</taxon>
        <taxon>Bacillati</taxon>
        <taxon>Bacillota</taxon>
        <taxon>Bacilli</taxon>
        <taxon>Lactobacillales</taxon>
        <taxon>Enterococcaceae</taxon>
        <taxon>Tetragenococcus</taxon>
    </lineage>
</organism>
<proteinExistence type="predicted"/>
<name>A0A091C3D5_9ENTE</name>
<evidence type="ECO:0000313" key="1">
    <source>
        <dbReference type="EMBL" id="KFN91399.1"/>
    </source>
</evidence>
<accession>A0A091C3D5</accession>
<evidence type="ECO:0008006" key="3">
    <source>
        <dbReference type="Google" id="ProtNLM"/>
    </source>
</evidence>
<dbReference type="PATRIC" id="fig|1302649.3.peg.1426"/>